<keyword evidence="11" id="KW-1185">Reference proteome</keyword>
<comment type="similarity">
    <text evidence="7">In the N-terminal section; belongs to the binding-protein-dependent transport system permease family.</text>
</comment>
<dbReference type="Gene3D" id="3.40.190.10">
    <property type="entry name" value="Periplasmic binding protein-like II"/>
    <property type="match status" value="1"/>
</dbReference>
<dbReference type="InterPro" id="IPR051204">
    <property type="entry name" value="ABC_transp_perm/SBD"/>
</dbReference>
<dbReference type="AlphaFoldDB" id="A0A1M6GPH5"/>
<evidence type="ECO:0000256" key="4">
    <source>
        <dbReference type="ARBA" id="ARBA00022989"/>
    </source>
</evidence>
<evidence type="ECO:0000256" key="7">
    <source>
        <dbReference type="ARBA" id="ARBA00035652"/>
    </source>
</evidence>
<evidence type="ECO:0000313" key="11">
    <source>
        <dbReference type="Proteomes" id="UP000184080"/>
    </source>
</evidence>
<organism evidence="10 11">
    <name type="scientific">Clostridium amylolyticum</name>
    <dbReference type="NCBI Taxonomy" id="1121298"/>
    <lineage>
        <taxon>Bacteria</taxon>
        <taxon>Bacillati</taxon>
        <taxon>Bacillota</taxon>
        <taxon>Clostridia</taxon>
        <taxon>Eubacteriales</taxon>
        <taxon>Clostridiaceae</taxon>
        <taxon>Clostridium</taxon>
    </lineage>
</organism>
<evidence type="ECO:0000259" key="9">
    <source>
        <dbReference type="PROSITE" id="PS50928"/>
    </source>
</evidence>
<dbReference type="EMBL" id="FQZO01000003">
    <property type="protein sequence ID" value="SHJ11808.1"/>
    <property type="molecule type" value="Genomic_DNA"/>
</dbReference>
<name>A0A1M6GPH5_9CLOT</name>
<feature type="transmembrane region" description="Helical" evidence="8">
    <location>
        <begin position="31"/>
        <end position="53"/>
    </location>
</feature>
<accession>A0A1M6GPH5</accession>
<keyword evidence="3 8" id="KW-0812">Transmembrane</keyword>
<feature type="transmembrane region" description="Helical" evidence="8">
    <location>
        <begin position="60"/>
        <end position="80"/>
    </location>
</feature>
<dbReference type="FunFam" id="1.10.3720.10:FF:000001">
    <property type="entry name" value="Glycine betaine ABC transporter, permease"/>
    <property type="match status" value="1"/>
</dbReference>
<evidence type="ECO:0000256" key="5">
    <source>
        <dbReference type="ARBA" id="ARBA00023136"/>
    </source>
</evidence>
<dbReference type="Proteomes" id="UP000184080">
    <property type="component" value="Unassembled WGS sequence"/>
</dbReference>
<keyword evidence="4 8" id="KW-1133">Transmembrane helix</keyword>
<dbReference type="PROSITE" id="PS50928">
    <property type="entry name" value="ABC_TM1"/>
    <property type="match status" value="1"/>
</dbReference>
<dbReference type="PANTHER" id="PTHR30177">
    <property type="entry name" value="GLYCINE BETAINE/L-PROLINE TRANSPORT SYSTEM PERMEASE PROTEIN PROW"/>
    <property type="match status" value="1"/>
</dbReference>
<dbReference type="PANTHER" id="PTHR30177:SF4">
    <property type="entry name" value="OSMOPROTECTANT IMPORT PERMEASE PROTEIN OSMW"/>
    <property type="match status" value="1"/>
</dbReference>
<dbReference type="InterPro" id="IPR007210">
    <property type="entry name" value="ABC_Gly_betaine_transp_sub-bd"/>
</dbReference>
<dbReference type="CDD" id="cd13609">
    <property type="entry name" value="PBP2_Opu_like_1"/>
    <property type="match status" value="1"/>
</dbReference>
<dbReference type="SUPFAM" id="SSF161098">
    <property type="entry name" value="MetI-like"/>
    <property type="match status" value="1"/>
</dbReference>
<dbReference type="GO" id="GO:0022857">
    <property type="term" value="F:transmembrane transporter activity"/>
    <property type="evidence" value="ECO:0007669"/>
    <property type="project" value="InterPro"/>
</dbReference>
<feature type="domain" description="ABC transmembrane type-1" evidence="9">
    <location>
        <begin position="25"/>
        <end position="204"/>
    </location>
</feature>
<dbReference type="Pfam" id="PF00528">
    <property type="entry name" value="BPD_transp_1"/>
    <property type="match status" value="1"/>
</dbReference>
<dbReference type="STRING" id="1121298.SAMN05444401_2190"/>
<evidence type="ECO:0000256" key="3">
    <source>
        <dbReference type="ARBA" id="ARBA00022692"/>
    </source>
</evidence>
<protein>
    <submittedName>
        <fullName evidence="10">Osmoprotectant transport system permease protein</fullName>
    </submittedName>
</protein>
<dbReference type="InterPro" id="IPR000515">
    <property type="entry name" value="MetI-like"/>
</dbReference>
<evidence type="ECO:0000313" key="10">
    <source>
        <dbReference type="EMBL" id="SHJ11808.1"/>
    </source>
</evidence>
<comment type="similarity">
    <text evidence="8">Belongs to the binding-protein-dependent transport system permease family.</text>
</comment>
<keyword evidence="5 8" id="KW-0472">Membrane</keyword>
<gene>
    <name evidence="10" type="ORF">SAMN05444401_2190</name>
</gene>
<dbReference type="Gene3D" id="3.40.190.120">
    <property type="entry name" value="Osmoprotection protein (prox), domain 2"/>
    <property type="match status" value="1"/>
</dbReference>
<feature type="transmembrane region" description="Helical" evidence="8">
    <location>
        <begin position="185"/>
        <end position="204"/>
    </location>
</feature>
<dbReference type="CDD" id="cd06261">
    <property type="entry name" value="TM_PBP2"/>
    <property type="match status" value="1"/>
</dbReference>
<comment type="subcellular location">
    <subcellularLocation>
        <location evidence="8">Cell membrane</location>
        <topology evidence="8">Multi-pass membrane protein</topology>
    </subcellularLocation>
    <subcellularLocation>
        <location evidence="1">Membrane</location>
        <topology evidence="1">Multi-pass membrane protein</topology>
    </subcellularLocation>
</comment>
<keyword evidence="2 8" id="KW-0813">Transport</keyword>
<dbReference type="InterPro" id="IPR035906">
    <property type="entry name" value="MetI-like_sf"/>
</dbReference>
<feature type="transmembrane region" description="Helical" evidence="8">
    <location>
        <begin position="139"/>
        <end position="165"/>
    </location>
</feature>
<dbReference type="SUPFAM" id="SSF53850">
    <property type="entry name" value="Periplasmic binding protein-like II"/>
    <property type="match status" value="1"/>
</dbReference>
<feature type="transmembrane region" description="Helical" evidence="8">
    <location>
        <begin position="241"/>
        <end position="259"/>
    </location>
</feature>
<dbReference type="Gene3D" id="1.10.3720.10">
    <property type="entry name" value="MetI-like"/>
    <property type="match status" value="1"/>
</dbReference>
<evidence type="ECO:0000256" key="1">
    <source>
        <dbReference type="ARBA" id="ARBA00004141"/>
    </source>
</evidence>
<evidence type="ECO:0000256" key="2">
    <source>
        <dbReference type="ARBA" id="ARBA00022448"/>
    </source>
</evidence>
<comment type="similarity">
    <text evidence="6">In the C-terminal section; belongs to the OsmX family.</text>
</comment>
<evidence type="ECO:0000256" key="8">
    <source>
        <dbReference type="RuleBase" id="RU363032"/>
    </source>
</evidence>
<dbReference type="GO" id="GO:0031460">
    <property type="term" value="P:glycine betaine transport"/>
    <property type="evidence" value="ECO:0007669"/>
    <property type="project" value="TreeGrafter"/>
</dbReference>
<proteinExistence type="inferred from homology"/>
<dbReference type="GO" id="GO:0043190">
    <property type="term" value="C:ATP-binding cassette (ABC) transporter complex"/>
    <property type="evidence" value="ECO:0007669"/>
    <property type="project" value="InterPro"/>
</dbReference>
<sequence length="532" mass="57949">MNFITATNEFWSFIITRKAEIFRLIIEHIELTFMAVLFSLAIGIPLGILITRVKKLATPVLGLASVIQAVPSMALLGFLIPVLGIGSKPAIAMVFLYSLLPIVKNTYTGLMNINPDTLEAAEGIGLTKGQILKMIQIPLALPVIMTGVRISAVTAVGLMTIAAFIGAGGLGYMVFSGVQTVNNNMILAGAIPACLLALLMDFIISKIEKAVTPKGIKTADGTIKVGGKNKFSLSKGPGSKVVLAIISIAIIVVTVGFYGKKGSTIVIGSKNFNEQLILGHMLASLLEKNTDLKVDRKMNLGGSSVVFNAAKAKEIDAYVEYTGTGLVNIMQHGPVNSPDEAYKIVKDHFNEKYNITWLDPLGFNNTYALAVKKDLASKYNLNTVSDLSKVSKDLILGCTMEFANREDGYLGMKKAYDLNFNDVKSLDGGLRYNSLNNNQADVIDAFATDGLLKAFDLKVLEDDKEFFPPYYAVPVVRNEVLEKHPEIKTEFKKLSNAISEETMRELNYKVDKLGEDPRKVADDFLKEKGMIN</sequence>
<dbReference type="Pfam" id="PF04069">
    <property type="entry name" value="OpuAC"/>
    <property type="match status" value="1"/>
</dbReference>
<reference evidence="10 11" key="1">
    <citation type="submission" date="2016-11" db="EMBL/GenBank/DDBJ databases">
        <authorList>
            <person name="Jaros S."/>
            <person name="Januszkiewicz K."/>
            <person name="Wedrychowicz H."/>
        </authorList>
    </citation>
    <scope>NUCLEOTIDE SEQUENCE [LARGE SCALE GENOMIC DNA]</scope>
    <source>
        <strain evidence="10 11">DSM 21864</strain>
    </source>
</reference>
<evidence type="ECO:0000256" key="6">
    <source>
        <dbReference type="ARBA" id="ARBA00035642"/>
    </source>
</evidence>